<dbReference type="SUPFAM" id="SSF53187">
    <property type="entry name" value="Zn-dependent exopeptidases"/>
    <property type="match status" value="1"/>
</dbReference>
<comment type="caution">
    <text evidence="2">The sequence shown here is derived from an EMBL/GenBank/DDBJ whole genome shotgun (WGS) entry which is preliminary data.</text>
</comment>
<proteinExistence type="predicted"/>
<accession>A0ABV6Z5L0</accession>
<dbReference type="InterPro" id="IPR002933">
    <property type="entry name" value="Peptidase_M20"/>
</dbReference>
<evidence type="ECO:0000313" key="2">
    <source>
        <dbReference type="EMBL" id="MFC1853710.1"/>
    </source>
</evidence>
<reference evidence="2 3" key="1">
    <citation type="submission" date="2024-09" db="EMBL/GenBank/DDBJ databases">
        <title>Laminarin stimulates single cell rates of sulfate reduction while oxygen inhibits transcriptomic activity in coastal marine sediment.</title>
        <authorList>
            <person name="Lindsay M."/>
            <person name="Orcutt B."/>
            <person name="Emerson D."/>
            <person name="Stepanauskas R."/>
            <person name="D'Angelo T."/>
        </authorList>
    </citation>
    <scope>NUCLEOTIDE SEQUENCE [LARGE SCALE GENOMIC DNA]</scope>
    <source>
        <strain evidence="2">SAG AM-311-K15</strain>
    </source>
</reference>
<keyword evidence="2" id="KW-0224">Dipeptidase</keyword>
<name>A0ABV6Z5L0_UNCC1</name>
<dbReference type="EMBL" id="JBHPBY010000579">
    <property type="protein sequence ID" value="MFC1853710.1"/>
    <property type="molecule type" value="Genomic_DNA"/>
</dbReference>
<feature type="non-terminal residue" evidence="2">
    <location>
        <position position="354"/>
    </location>
</feature>
<evidence type="ECO:0000313" key="3">
    <source>
        <dbReference type="Proteomes" id="UP001594351"/>
    </source>
</evidence>
<evidence type="ECO:0000259" key="1">
    <source>
        <dbReference type="Pfam" id="PF07687"/>
    </source>
</evidence>
<organism evidence="2 3">
    <name type="scientific">candidate division CSSED10-310 bacterium</name>
    <dbReference type="NCBI Taxonomy" id="2855610"/>
    <lineage>
        <taxon>Bacteria</taxon>
        <taxon>Bacteria division CSSED10-310</taxon>
    </lineage>
</organism>
<dbReference type="NCBIfam" id="TIGR01893">
    <property type="entry name" value="aa-his-dipept"/>
    <property type="match status" value="1"/>
</dbReference>
<dbReference type="GO" id="GO:0016805">
    <property type="term" value="F:dipeptidase activity"/>
    <property type="evidence" value="ECO:0007669"/>
    <property type="project" value="UniProtKB-KW"/>
</dbReference>
<keyword evidence="2" id="KW-0645">Protease</keyword>
<gene>
    <name evidence="2" type="primary">pepD</name>
    <name evidence="2" type="ORF">ACFL27_26300</name>
</gene>
<dbReference type="PANTHER" id="PTHR43501:SF1">
    <property type="entry name" value="CYTOSOL NON-SPECIFIC DIPEPTIDASE"/>
    <property type="match status" value="1"/>
</dbReference>
<dbReference type="InterPro" id="IPR011650">
    <property type="entry name" value="Peptidase_M20_dimer"/>
</dbReference>
<feature type="domain" description="Peptidase M20 dimerisation" evidence="1">
    <location>
        <begin position="209"/>
        <end position="293"/>
    </location>
</feature>
<dbReference type="Pfam" id="PF01546">
    <property type="entry name" value="Peptidase_M20"/>
    <property type="match status" value="1"/>
</dbReference>
<dbReference type="PANTHER" id="PTHR43501">
    <property type="entry name" value="CYTOSOL NON-SPECIFIC DIPEPTIDASE"/>
    <property type="match status" value="1"/>
</dbReference>
<dbReference type="EC" id="3.4.13.20" evidence="2"/>
<dbReference type="PRINTS" id="PR00934">
    <property type="entry name" value="XHISDIPTASE"/>
</dbReference>
<sequence>MTNVQDIKPEQIWKHFAEILKIPRSSKNEAQMRQYIVDFAQSKNLNIQVDKVGNVLVAVPASPGRENEPILILQSHIDMVCVKAPDKVHDFDQDPIPTIIEGDILRGDGTTLGADNGIGVALMLAVIEAEGFVHGPLELLFTTDEEAGMTGVHNLDPKFIKGRKLINLDTEEWGEFYISCAGGGDIEINLPINRTEISASQPLFSLQVEGLKGGHSGIDINTGRGSAIKILTRLLWHLNKQIGIDLVKIKGGSKRNVIPSDARAIFVTDDVAAEQILEIIAPLEKTIRNELAQAEPDLMISLKPREYSAGMRKMVHLSTVKVLDLLMALPHGVLAMSSDIPDLVETSCNIGVLK</sequence>
<dbReference type="Gene3D" id="3.40.630.10">
    <property type="entry name" value="Zn peptidases"/>
    <property type="match status" value="1"/>
</dbReference>
<protein>
    <submittedName>
        <fullName evidence="2">Beta-Ala-His dipeptidase</fullName>
        <ecNumber evidence="2">3.4.13.20</ecNumber>
    </submittedName>
</protein>
<keyword evidence="2" id="KW-0378">Hydrolase</keyword>
<dbReference type="Pfam" id="PF07687">
    <property type="entry name" value="M20_dimer"/>
    <property type="match status" value="1"/>
</dbReference>
<dbReference type="Proteomes" id="UP001594351">
    <property type="component" value="Unassembled WGS sequence"/>
</dbReference>
<keyword evidence="3" id="KW-1185">Reference proteome</keyword>
<dbReference type="InterPro" id="IPR001160">
    <property type="entry name" value="Peptidase_M20C"/>
</dbReference>